<dbReference type="AlphaFoldDB" id="A0A6V7NY88"/>
<dbReference type="EMBL" id="LR862143">
    <property type="protein sequence ID" value="CAD1823553.1"/>
    <property type="molecule type" value="Genomic_DNA"/>
</dbReference>
<dbReference type="InterPro" id="IPR056924">
    <property type="entry name" value="SH3_Tf2-1"/>
</dbReference>
<reference evidence="2" key="1">
    <citation type="submission" date="2020-07" db="EMBL/GenBank/DDBJ databases">
        <authorList>
            <person name="Lin J."/>
        </authorList>
    </citation>
    <scope>NUCLEOTIDE SEQUENCE</scope>
</reference>
<gene>
    <name evidence="2" type="ORF">CB5_LOCUS6764</name>
</gene>
<sequence length="200" mass="23481">MEHNWLKKDRIARITLLSSVQDDFFCEYEQYATAYDIWEAFKTKFGVTSAERSWWRLNLESSEKHESSSRALGSSEYFRLEIGNHVLLKVSPTRGITRFGIRGKLSPRFIGSYEILERVGPVAYRLALPPNLSDVHNVFHVSVLRKYIHDSAHVLNATPLELREDLSFEEQPVRILAREVKRLRNREIPYVKVLRIKFKF</sequence>
<proteinExistence type="predicted"/>
<evidence type="ECO:0000259" key="1">
    <source>
        <dbReference type="Pfam" id="PF24626"/>
    </source>
</evidence>
<dbReference type="PANTHER" id="PTHR46148:SF60">
    <property type="entry name" value="CHROMO DOMAIN-CONTAINING PROTEIN"/>
    <property type="match status" value="1"/>
</dbReference>
<evidence type="ECO:0000313" key="2">
    <source>
        <dbReference type="EMBL" id="CAD1823553.1"/>
    </source>
</evidence>
<protein>
    <recommendedName>
        <fullName evidence="1">Tf2-1-like SH3-like domain-containing protein</fullName>
    </recommendedName>
</protein>
<feature type="domain" description="Tf2-1-like SH3-like" evidence="1">
    <location>
        <begin position="83"/>
        <end position="147"/>
    </location>
</feature>
<name>A0A6V7NY88_ANACO</name>
<dbReference type="Pfam" id="PF24626">
    <property type="entry name" value="SH3_Tf2-1"/>
    <property type="match status" value="1"/>
</dbReference>
<accession>A0A6V7NY88</accession>
<organism evidence="2">
    <name type="scientific">Ananas comosus var. bracteatus</name>
    <name type="common">red pineapple</name>
    <dbReference type="NCBI Taxonomy" id="296719"/>
    <lineage>
        <taxon>Eukaryota</taxon>
        <taxon>Viridiplantae</taxon>
        <taxon>Streptophyta</taxon>
        <taxon>Embryophyta</taxon>
        <taxon>Tracheophyta</taxon>
        <taxon>Spermatophyta</taxon>
        <taxon>Magnoliopsida</taxon>
        <taxon>Liliopsida</taxon>
        <taxon>Poales</taxon>
        <taxon>Bromeliaceae</taxon>
        <taxon>Bromelioideae</taxon>
        <taxon>Ananas</taxon>
    </lineage>
</organism>
<dbReference type="PANTHER" id="PTHR46148">
    <property type="entry name" value="CHROMO DOMAIN-CONTAINING PROTEIN"/>
    <property type="match status" value="1"/>
</dbReference>